<reference evidence="2 3" key="1">
    <citation type="journal article" date="2018" name="Evol. Lett.">
        <title>Horizontal gene cluster transfer increased hallucinogenic mushroom diversity.</title>
        <authorList>
            <person name="Reynolds H.T."/>
            <person name="Vijayakumar V."/>
            <person name="Gluck-Thaler E."/>
            <person name="Korotkin H.B."/>
            <person name="Matheny P.B."/>
            <person name="Slot J.C."/>
        </authorList>
    </citation>
    <scope>NUCLEOTIDE SEQUENCE [LARGE SCALE GENOMIC DNA]</scope>
    <source>
        <strain evidence="2 3">2631</strain>
    </source>
</reference>
<evidence type="ECO:0000256" key="1">
    <source>
        <dbReference type="SAM" id="Phobius"/>
    </source>
</evidence>
<sequence length="113" mass="13040">MNKSIEYKRKREGGIRPPPAAFRRGVLNLVVEDAIFHQSDNTALIIPHRLLGLELNDTVSESTMNTAWRVVWLVLLFLYGTECTGLVWFEFSISSSIVSYIEGRETYDLEYQR</sequence>
<evidence type="ECO:0000313" key="3">
    <source>
        <dbReference type="Proteomes" id="UP000283269"/>
    </source>
</evidence>
<accession>A0A409XQN7</accession>
<dbReference type="AlphaFoldDB" id="A0A409XQN7"/>
<dbReference type="InParanoid" id="A0A409XQN7"/>
<gene>
    <name evidence="2" type="ORF">CVT25_003360</name>
</gene>
<keyword evidence="1" id="KW-0812">Transmembrane</keyword>
<comment type="caution">
    <text evidence="2">The sequence shown here is derived from an EMBL/GenBank/DDBJ whole genome shotgun (WGS) entry which is preliminary data.</text>
</comment>
<feature type="transmembrane region" description="Helical" evidence="1">
    <location>
        <begin position="70"/>
        <end position="89"/>
    </location>
</feature>
<organism evidence="2 3">
    <name type="scientific">Psilocybe cyanescens</name>
    <dbReference type="NCBI Taxonomy" id="93625"/>
    <lineage>
        <taxon>Eukaryota</taxon>
        <taxon>Fungi</taxon>
        <taxon>Dikarya</taxon>
        <taxon>Basidiomycota</taxon>
        <taxon>Agaricomycotina</taxon>
        <taxon>Agaricomycetes</taxon>
        <taxon>Agaricomycetidae</taxon>
        <taxon>Agaricales</taxon>
        <taxon>Agaricineae</taxon>
        <taxon>Strophariaceae</taxon>
        <taxon>Psilocybe</taxon>
    </lineage>
</organism>
<dbReference type="Proteomes" id="UP000283269">
    <property type="component" value="Unassembled WGS sequence"/>
</dbReference>
<proteinExistence type="predicted"/>
<name>A0A409XQN7_PSICY</name>
<keyword evidence="3" id="KW-1185">Reference proteome</keyword>
<evidence type="ECO:0000313" key="2">
    <source>
        <dbReference type="EMBL" id="PPQ93125.1"/>
    </source>
</evidence>
<dbReference type="EMBL" id="NHYD01000848">
    <property type="protein sequence ID" value="PPQ93125.1"/>
    <property type="molecule type" value="Genomic_DNA"/>
</dbReference>
<protein>
    <submittedName>
        <fullName evidence="2">Uncharacterized protein</fullName>
    </submittedName>
</protein>
<keyword evidence="1" id="KW-1133">Transmembrane helix</keyword>
<keyword evidence="1" id="KW-0472">Membrane</keyword>